<reference evidence="3" key="2">
    <citation type="submission" date="2021-09" db="EMBL/GenBank/DDBJ databases">
        <authorList>
            <person name="Jia N."/>
            <person name="Wang J."/>
            <person name="Shi W."/>
            <person name="Du L."/>
            <person name="Sun Y."/>
            <person name="Zhan W."/>
            <person name="Jiang J."/>
            <person name="Wang Q."/>
            <person name="Zhang B."/>
            <person name="Ji P."/>
            <person name="Sakyi L.B."/>
            <person name="Cui X."/>
            <person name="Yuan T."/>
            <person name="Jiang B."/>
            <person name="Yang W."/>
            <person name="Lam T.T.-Y."/>
            <person name="Chang Q."/>
            <person name="Ding S."/>
            <person name="Wang X."/>
            <person name="Zhu J."/>
            <person name="Ruan X."/>
            <person name="Zhao L."/>
            <person name="Wei J."/>
            <person name="Que T."/>
            <person name="Du C."/>
            <person name="Cheng J."/>
            <person name="Dai P."/>
            <person name="Han X."/>
            <person name="Huang E."/>
            <person name="Gao Y."/>
            <person name="Liu J."/>
            <person name="Shao H."/>
            <person name="Ye R."/>
            <person name="Li L."/>
            <person name="Wei W."/>
            <person name="Wang X."/>
            <person name="Wang C."/>
            <person name="Huo Q."/>
            <person name="Li W."/>
            <person name="Guo W."/>
            <person name="Chen H."/>
            <person name="Chen S."/>
            <person name="Zhou L."/>
            <person name="Zhou L."/>
            <person name="Ni X."/>
            <person name="Tian J."/>
            <person name="Zhou Y."/>
            <person name="Sheng Y."/>
            <person name="Liu T."/>
            <person name="Pan Y."/>
            <person name="Xia L."/>
            <person name="Li J."/>
            <person name="Zhao F."/>
            <person name="Cao W."/>
        </authorList>
    </citation>
    <scope>NUCLEOTIDE SEQUENCE</scope>
    <source>
        <strain evidence="3">Rsan-2018</strain>
        <tissue evidence="3">Larvae</tissue>
    </source>
</reference>
<dbReference type="Gene3D" id="1.10.10.60">
    <property type="entry name" value="Homeodomain-like"/>
    <property type="match status" value="1"/>
</dbReference>
<dbReference type="AlphaFoldDB" id="A0A9D4PIF5"/>
<name>A0A9D4PIF5_RHISA</name>
<keyword evidence="1" id="KW-0175">Coiled coil</keyword>
<proteinExistence type="predicted"/>
<reference evidence="3" key="1">
    <citation type="journal article" date="2020" name="Cell">
        <title>Large-Scale Comparative Analyses of Tick Genomes Elucidate Their Genetic Diversity and Vector Capacities.</title>
        <authorList>
            <consortium name="Tick Genome and Microbiome Consortium (TIGMIC)"/>
            <person name="Jia N."/>
            <person name="Wang J."/>
            <person name="Shi W."/>
            <person name="Du L."/>
            <person name="Sun Y."/>
            <person name="Zhan W."/>
            <person name="Jiang J.F."/>
            <person name="Wang Q."/>
            <person name="Zhang B."/>
            <person name="Ji P."/>
            <person name="Bell-Sakyi L."/>
            <person name="Cui X.M."/>
            <person name="Yuan T.T."/>
            <person name="Jiang B.G."/>
            <person name="Yang W.F."/>
            <person name="Lam T.T."/>
            <person name="Chang Q.C."/>
            <person name="Ding S.J."/>
            <person name="Wang X.J."/>
            <person name="Zhu J.G."/>
            <person name="Ruan X.D."/>
            <person name="Zhao L."/>
            <person name="Wei J.T."/>
            <person name="Ye R.Z."/>
            <person name="Que T.C."/>
            <person name="Du C.H."/>
            <person name="Zhou Y.H."/>
            <person name="Cheng J.X."/>
            <person name="Dai P.F."/>
            <person name="Guo W.B."/>
            <person name="Han X.H."/>
            <person name="Huang E.J."/>
            <person name="Li L.F."/>
            <person name="Wei W."/>
            <person name="Gao Y.C."/>
            <person name="Liu J.Z."/>
            <person name="Shao H.Z."/>
            <person name="Wang X."/>
            <person name="Wang C.C."/>
            <person name="Yang T.C."/>
            <person name="Huo Q.B."/>
            <person name="Li W."/>
            <person name="Chen H.Y."/>
            <person name="Chen S.E."/>
            <person name="Zhou L.G."/>
            <person name="Ni X.B."/>
            <person name="Tian J.H."/>
            <person name="Sheng Y."/>
            <person name="Liu T."/>
            <person name="Pan Y.S."/>
            <person name="Xia L.Y."/>
            <person name="Li J."/>
            <person name="Zhao F."/>
            <person name="Cao W.C."/>
        </authorList>
    </citation>
    <scope>NUCLEOTIDE SEQUENCE</scope>
    <source>
        <strain evidence="3">Rsan-2018</strain>
    </source>
</reference>
<evidence type="ECO:0000256" key="2">
    <source>
        <dbReference type="SAM" id="MobiDB-lite"/>
    </source>
</evidence>
<dbReference type="VEuPathDB" id="VectorBase:RSAN_026291"/>
<evidence type="ECO:0000313" key="4">
    <source>
        <dbReference type="Proteomes" id="UP000821837"/>
    </source>
</evidence>
<protein>
    <submittedName>
        <fullName evidence="3">Uncharacterized protein</fullName>
    </submittedName>
</protein>
<organism evidence="3 4">
    <name type="scientific">Rhipicephalus sanguineus</name>
    <name type="common">Brown dog tick</name>
    <name type="synonym">Ixodes sanguineus</name>
    <dbReference type="NCBI Taxonomy" id="34632"/>
    <lineage>
        <taxon>Eukaryota</taxon>
        <taxon>Metazoa</taxon>
        <taxon>Ecdysozoa</taxon>
        <taxon>Arthropoda</taxon>
        <taxon>Chelicerata</taxon>
        <taxon>Arachnida</taxon>
        <taxon>Acari</taxon>
        <taxon>Parasitiformes</taxon>
        <taxon>Ixodida</taxon>
        <taxon>Ixodoidea</taxon>
        <taxon>Ixodidae</taxon>
        <taxon>Rhipicephalinae</taxon>
        <taxon>Rhipicephalus</taxon>
        <taxon>Rhipicephalus</taxon>
    </lineage>
</organism>
<sequence length="641" mass="72207">MRQFNLKRSTLSTYVKNEAQIMEAFEGEKFHARRKRSCTAAHPQLEEALLQWIVAVRESKLKLSGPLICAQAERFFQGIGETDEASDEDPCDELCPLLEGYVGRTPSTLEALLSLLVGAVETNASSLDVAHMSVKLVTLLTKEMCTQNLLVAHNAPVTAFLKAVTVLLVALQDKEVDSLYFAPEMYLASLRFFHTLTDSGICGETIVKQCLTVEHIRALLKPYLAKDPHCLQDACIAKQVEVVTTCLDFLRQFMTKLENAEECLQELLQKPVTASYLSLALCLTMEDVVMPAFHLTIMANFQQDFSREKFVESLVSVNRKRKALESPAKRDKPPPPMHAAGTLPRPSIPVNNHNRRLSMGELKQSEILAVYENKIFKLKAREEELLQLLEAKTAALQQSDRLVTKYTCIEAKNEAEVEELRSLLRASERRIEDTEERMVEVEKRSEETAQSLKASRTKVKALKAHIEELEQRNNGLDVKAKRLEVVLKSLESAQQEIQSQKEMIAMLQKHGDSMKLKLEALTKANEELELANQDQEKLLKEHEAKMKDQAKCLHKLQGSLDEKTALVKSLKAELKSINEASIALQKENSALEQQLQALESKYQKKDEALQSKSNQVAKLTADLDKLKKMQEMIQSISAGIL</sequence>
<feature type="coiled-coil region" evidence="1">
    <location>
        <begin position="379"/>
        <end position="629"/>
    </location>
</feature>
<dbReference type="PANTHER" id="PTHR23161">
    <property type="entry name" value="PROTEIN CIP2A"/>
    <property type="match status" value="1"/>
</dbReference>
<evidence type="ECO:0000256" key="1">
    <source>
        <dbReference type="SAM" id="Coils"/>
    </source>
</evidence>
<feature type="compositionally biased region" description="Basic and acidic residues" evidence="2">
    <location>
        <begin position="323"/>
        <end position="333"/>
    </location>
</feature>
<feature type="region of interest" description="Disordered" evidence="2">
    <location>
        <begin position="322"/>
        <end position="351"/>
    </location>
</feature>
<comment type="caution">
    <text evidence="3">The sequence shown here is derived from an EMBL/GenBank/DDBJ whole genome shotgun (WGS) entry which is preliminary data.</text>
</comment>
<dbReference type="EMBL" id="JABSTV010001254">
    <property type="protein sequence ID" value="KAH7940010.1"/>
    <property type="molecule type" value="Genomic_DNA"/>
</dbReference>
<dbReference type="SUPFAM" id="SSF57997">
    <property type="entry name" value="Tropomyosin"/>
    <property type="match status" value="1"/>
</dbReference>
<evidence type="ECO:0000313" key="3">
    <source>
        <dbReference type="EMBL" id="KAH7940010.1"/>
    </source>
</evidence>
<keyword evidence="4" id="KW-1185">Reference proteome</keyword>
<accession>A0A9D4PIF5</accession>
<dbReference type="VEuPathDB" id="VectorBase:RSAN_030610"/>
<gene>
    <name evidence="3" type="ORF">HPB52_020272</name>
</gene>
<dbReference type="Proteomes" id="UP000821837">
    <property type="component" value="Chromosome 8"/>
</dbReference>
<dbReference type="PANTHER" id="PTHR23161:SF2">
    <property type="entry name" value="PROTEIN CIP2A"/>
    <property type="match status" value="1"/>
</dbReference>
<dbReference type="InterPro" id="IPR042510">
    <property type="entry name" value="CIP2A"/>
</dbReference>